<dbReference type="Pfam" id="PF13599">
    <property type="entry name" value="Pentapeptide_4"/>
    <property type="match status" value="1"/>
</dbReference>
<proteinExistence type="predicted"/>
<dbReference type="InterPro" id="IPR051082">
    <property type="entry name" value="Pentapeptide-BTB/POZ_domain"/>
</dbReference>
<dbReference type="Gene3D" id="2.160.20.80">
    <property type="entry name" value="E3 ubiquitin-protein ligase SopA"/>
    <property type="match status" value="1"/>
</dbReference>
<dbReference type="Proteomes" id="UP000184092">
    <property type="component" value="Unassembled WGS sequence"/>
</dbReference>
<name>A0A1M7P5E9_9FLAO</name>
<dbReference type="STRING" id="178356.SAMN05216269_1146"/>
<dbReference type="EMBL" id="FRCL01000014">
    <property type="protein sequence ID" value="SHN11806.1"/>
    <property type="molecule type" value="Genomic_DNA"/>
</dbReference>
<dbReference type="SUPFAM" id="SSF141571">
    <property type="entry name" value="Pentapeptide repeat-like"/>
    <property type="match status" value="1"/>
</dbReference>
<feature type="transmembrane region" description="Helical" evidence="1">
    <location>
        <begin position="55"/>
        <end position="75"/>
    </location>
</feature>
<dbReference type="AlphaFoldDB" id="A0A1M7P5E9"/>
<feature type="transmembrane region" description="Helical" evidence="1">
    <location>
        <begin position="12"/>
        <end position="30"/>
    </location>
</feature>
<evidence type="ECO:0000313" key="3">
    <source>
        <dbReference type="Proteomes" id="UP000184092"/>
    </source>
</evidence>
<keyword evidence="1" id="KW-0812">Transmembrane</keyword>
<keyword evidence="3" id="KW-1185">Reference proteome</keyword>
<dbReference type="PANTHER" id="PTHR14136">
    <property type="entry name" value="BTB_POZ DOMAIN-CONTAINING PROTEIN KCTD9"/>
    <property type="match status" value="1"/>
</dbReference>
<keyword evidence="1" id="KW-1133">Transmembrane helix</keyword>
<dbReference type="RefSeq" id="WP_073210621.1">
    <property type="nucleotide sequence ID" value="NZ_FRCL01000014.1"/>
</dbReference>
<protein>
    <submittedName>
        <fullName evidence="2">Pentapeptide repeat-containing protein</fullName>
    </submittedName>
</protein>
<dbReference type="InterPro" id="IPR001646">
    <property type="entry name" value="5peptide_repeat"/>
</dbReference>
<evidence type="ECO:0000313" key="2">
    <source>
        <dbReference type="EMBL" id="SHN11806.1"/>
    </source>
</evidence>
<keyword evidence="1" id="KW-0472">Membrane</keyword>
<dbReference type="OrthoDB" id="159489at2"/>
<accession>A0A1M7P5E9</accession>
<organism evidence="2 3">
    <name type="scientific">Flavobacterium xinjiangense</name>
    <dbReference type="NCBI Taxonomy" id="178356"/>
    <lineage>
        <taxon>Bacteria</taxon>
        <taxon>Pseudomonadati</taxon>
        <taxon>Bacteroidota</taxon>
        <taxon>Flavobacteriia</taxon>
        <taxon>Flavobacteriales</taxon>
        <taxon>Flavobacteriaceae</taxon>
        <taxon>Flavobacterium</taxon>
    </lineage>
</organism>
<sequence length="278" mass="31962">MTKNQINYIKTIIIIIIIAFSLYIGYNAIFPYDSPEWMGLAPYDAVKNGPEPKKLWDWLDLLIIPLSVAIIGWIYKEYEKSKDEKKDFENKQNENLDSYFRVISDLIIKSNLLDINLNKESKIIARTRTIVAIEILNDERKGQVLQFLYESKLINNNIIELLGANFKSSEVSGIVLKDTTIKGVYFCDSKFIRSYLDRSVFTACDFTNSDFSDSSMQNTDLSYTKLINCKLLNIDLTTVDFEGADLTNADLTNSIILESQLKKIFNKKNIKLNKTKIL</sequence>
<gene>
    <name evidence="2" type="ORF">SAMN05216269_1146</name>
</gene>
<evidence type="ECO:0000256" key="1">
    <source>
        <dbReference type="SAM" id="Phobius"/>
    </source>
</evidence>
<reference evidence="3" key="1">
    <citation type="submission" date="2016-11" db="EMBL/GenBank/DDBJ databases">
        <authorList>
            <person name="Varghese N."/>
            <person name="Submissions S."/>
        </authorList>
    </citation>
    <scope>NUCLEOTIDE SEQUENCE [LARGE SCALE GENOMIC DNA]</scope>
    <source>
        <strain evidence="3">CGMCC 1.2749</strain>
    </source>
</reference>
<dbReference type="PANTHER" id="PTHR14136:SF17">
    <property type="entry name" value="BTB_POZ DOMAIN-CONTAINING PROTEIN KCTD9"/>
    <property type="match status" value="1"/>
</dbReference>